<dbReference type="Gene3D" id="2.60.40.420">
    <property type="entry name" value="Cupredoxins - blue copper proteins"/>
    <property type="match status" value="1"/>
</dbReference>
<proteinExistence type="inferred from homology"/>
<keyword evidence="2" id="KW-0479">Metal-binding</keyword>
<sequence>MRPTITAEVGDTLEIALTNKFSTEGTVIHWHGIRQYGTPWADGTAAISQCAINPGETFNYTFQVDRPGTYFYHGHFGMQRAAGDFWHTSSHEQEVGLSSAPMRWIGEPQVNVHTYNLNSLIEQNFII</sequence>
<gene>
    <name evidence="6" type="ORF">TSUD_148060</name>
</gene>
<evidence type="ECO:0000313" key="7">
    <source>
        <dbReference type="Proteomes" id="UP000242715"/>
    </source>
</evidence>
<evidence type="ECO:0000256" key="2">
    <source>
        <dbReference type="ARBA" id="ARBA00022723"/>
    </source>
</evidence>
<comment type="similarity">
    <text evidence="1">Belongs to the multicopper oxidase family.</text>
</comment>
<keyword evidence="4" id="KW-0186">Copper</keyword>
<reference evidence="7" key="1">
    <citation type="journal article" date="2017" name="Front. Plant Sci.">
        <title>Climate Clever Clovers: New Paradigm to Reduce the Environmental Footprint of Ruminants by Breeding Low Methanogenic Forages Utilizing Haplotype Variation.</title>
        <authorList>
            <person name="Kaur P."/>
            <person name="Appels R."/>
            <person name="Bayer P.E."/>
            <person name="Keeble-Gagnere G."/>
            <person name="Wang J."/>
            <person name="Hirakawa H."/>
            <person name="Shirasawa K."/>
            <person name="Vercoe P."/>
            <person name="Stefanova K."/>
            <person name="Durmic Z."/>
            <person name="Nichols P."/>
            <person name="Revell C."/>
            <person name="Isobe S.N."/>
            <person name="Edwards D."/>
            <person name="Erskine W."/>
        </authorList>
    </citation>
    <scope>NUCLEOTIDE SEQUENCE [LARGE SCALE GENOMIC DNA]</scope>
    <source>
        <strain evidence="7">cv. Daliak</strain>
    </source>
</reference>
<evidence type="ECO:0000256" key="1">
    <source>
        <dbReference type="ARBA" id="ARBA00010609"/>
    </source>
</evidence>
<evidence type="ECO:0000256" key="3">
    <source>
        <dbReference type="ARBA" id="ARBA00023002"/>
    </source>
</evidence>
<dbReference type="AlphaFoldDB" id="A0A2Z6N155"/>
<accession>A0A2Z6N155</accession>
<dbReference type="GO" id="GO:0016491">
    <property type="term" value="F:oxidoreductase activity"/>
    <property type="evidence" value="ECO:0007669"/>
    <property type="project" value="UniProtKB-KW"/>
</dbReference>
<evidence type="ECO:0000256" key="4">
    <source>
        <dbReference type="ARBA" id="ARBA00023008"/>
    </source>
</evidence>
<keyword evidence="7" id="KW-1185">Reference proteome</keyword>
<dbReference type="EMBL" id="DF973720">
    <property type="protein sequence ID" value="GAU38524.1"/>
    <property type="molecule type" value="Genomic_DNA"/>
</dbReference>
<dbReference type="InterPro" id="IPR008972">
    <property type="entry name" value="Cupredoxin"/>
</dbReference>
<protein>
    <recommendedName>
        <fullName evidence="5">Plastocyanin-like domain-containing protein</fullName>
    </recommendedName>
</protein>
<dbReference type="InterPro" id="IPR011707">
    <property type="entry name" value="Cu-oxidase-like_N"/>
</dbReference>
<evidence type="ECO:0000313" key="6">
    <source>
        <dbReference type="EMBL" id="GAU38524.1"/>
    </source>
</evidence>
<dbReference type="PANTHER" id="PTHR11709:SF394">
    <property type="entry name" value="FI03373P-RELATED"/>
    <property type="match status" value="1"/>
</dbReference>
<organism evidence="6 7">
    <name type="scientific">Trifolium subterraneum</name>
    <name type="common">Subterranean clover</name>
    <dbReference type="NCBI Taxonomy" id="3900"/>
    <lineage>
        <taxon>Eukaryota</taxon>
        <taxon>Viridiplantae</taxon>
        <taxon>Streptophyta</taxon>
        <taxon>Embryophyta</taxon>
        <taxon>Tracheophyta</taxon>
        <taxon>Spermatophyta</taxon>
        <taxon>Magnoliopsida</taxon>
        <taxon>eudicotyledons</taxon>
        <taxon>Gunneridae</taxon>
        <taxon>Pentapetalae</taxon>
        <taxon>rosids</taxon>
        <taxon>fabids</taxon>
        <taxon>Fabales</taxon>
        <taxon>Fabaceae</taxon>
        <taxon>Papilionoideae</taxon>
        <taxon>50 kb inversion clade</taxon>
        <taxon>NPAAA clade</taxon>
        <taxon>Hologalegina</taxon>
        <taxon>IRL clade</taxon>
        <taxon>Trifolieae</taxon>
        <taxon>Trifolium</taxon>
    </lineage>
</organism>
<feature type="domain" description="Plastocyanin-like" evidence="5">
    <location>
        <begin position="2"/>
        <end position="83"/>
    </location>
</feature>
<dbReference type="Proteomes" id="UP000242715">
    <property type="component" value="Unassembled WGS sequence"/>
</dbReference>
<dbReference type="InterPro" id="IPR045087">
    <property type="entry name" value="Cu-oxidase_fam"/>
</dbReference>
<dbReference type="PANTHER" id="PTHR11709">
    <property type="entry name" value="MULTI-COPPER OXIDASE"/>
    <property type="match status" value="1"/>
</dbReference>
<dbReference type="GO" id="GO:0005507">
    <property type="term" value="F:copper ion binding"/>
    <property type="evidence" value="ECO:0007669"/>
    <property type="project" value="InterPro"/>
</dbReference>
<name>A0A2Z6N155_TRISU</name>
<dbReference type="OrthoDB" id="1427488at2759"/>
<keyword evidence="3" id="KW-0560">Oxidoreductase</keyword>
<dbReference type="GO" id="GO:0009506">
    <property type="term" value="C:plasmodesma"/>
    <property type="evidence" value="ECO:0007669"/>
    <property type="project" value="TreeGrafter"/>
</dbReference>
<evidence type="ECO:0000259" key="5">
    <source>
        <dbReference type="Pfam" id="PF07732"/>
    </source>
</evidence>
<dbReference type="SUPFAM" id="SSF49503">
    <property type="entry name" value="Cupredoxins"/>
    <property type="match status" value="1"/>
</dbReference>
<dbReference type="Pfam" id="PF07732">
    <property type="entry name" value="Cu-oxidase_3"/>
    <property type="match status" value="1"/>
</dbReference>